<evidence type="ECO:0000313" key="9">
    <source>
        <dbReference type="EMBL" id="CAB4753997.1"/>
    </source>
</evidence>
<keyword evidence="2" id="KW-1003">Cell membrane</keyword>
<evidence type="ECO:0000256" key="1">
    <source>
        <dbReference type="ARBA" id="ARBA00004651"/>
    </source>
</evidence>
<evidence type="ECO:0000259" key="7">
    <source>
        <dbReference type="Pfam" id="PF00482"/>
    </source>
</evidence>
<evidence type="ECO:0000256" key="6">
    <source>
        <dbReference type="SAM" id="Phobius"/>
    </source>
</evidence>
<dbReference type="AlphaFoldDB" id="A0A6J6AX70"/>
<dbReference type="GO" id="GO:0005886">
    <property type="term" value="C:plasma membrane"/>
    <property type="evidence" value="ECO:0007669"/>
    <property type="project" value="UniProtKB-SubCell"/>
</dbReference>
<feature type="transmembrane region" description="Helical" evidence="6">
    <location>
        <begin position="5"/>
        <end position="25"/>
    </location>
</feature>
<sequence length="282" mass="31285">MITFFVCIFCGAATGLGVFIVFLAIRDGKVKTKTKVANRQANLNRSLNIIIAPTVGVVIFLVTRWLLVAVVLSLVFIAVPALKSKQRLRRDERGLADAIATWTEQLRDTLAGAHGLEQAIVATSEHAPLAISVAVRRLSAQIQYGKLSDGLRRFADEIDHPIADFVSAALITATKYQARDIAQLLGHLAQCAREEGRMRTRIWVGRARTRSSVRIISFVVIGFIALLVIFNRDYLSVYSSLEGQVMLSCIFVVFGVALIMLDQFSRIVTPQRFIRRREITSA</sequence>
<protein>
    <submittedName>
        <fullName evidence="8">Unannotated protein</fullName>
    </submittedName>
</protein>
<feature type="transmembrane region" description="Helical" evidence="6">
    <location>
        <begin position="211"/>
        <end position="230"/>
    </location>
</feature>
<keyword evidence="3 6" id="KW-0812">Transmembrane</keyword>
<dbReference type="EMBL" id="CAEZZK010000035">
    <property type="protein sequence ID" value="CAB4753997.1"/>
    <property type="molecule type" value="Genomic_DNA"/>
</dbReference>
<evidence type="ECO:0000256" key="3">
    <source>
        <dbReference type="ARBA" id="ARBA00022692"/>
    </source>
</evidence>
<name>A0A6J6AX70_9ZZZZ</name>
<reference evidence="8" key="1">
    <citation type="submission" date="2020-05" db="EMBL/GenBank/DDBJ databases">
        <authorList>
            <person name="Chiriac C."/>
            <person name="Salcher M."/>
            <person name="Ghai R."/>
            <person name="Kavagutti S V."/>
        </authorList>
    </citation>
    <scope>NUCLEOTIDE SEQUENCE</scope>
</reference>
<evidence type="ECO:0000256" key="4">
    <source>
        <dbReference type="ARBA" id="ARBA00022989"/>
    </source>
</evidence>
<dbReference type="InterPro" id="IPR018076">
    <property type="entry name" value="T2SS_GspF_dom"/>
</dbReference>
<proteinExistence type="predicted"/>
<comment type="subcellular location">
    <subcellularLocation>
        <location evidence="1">Cell membrane</location>
        <topology evidence="1">Multi-pass membrane protein</topology>
    </subcellularLocation>
</comment>
<gene>
    <name evidence="8" type="ORF">UFOPK1353_00240</name>
    <name evidence="9" type="ORF">UFOPK2855_00299</name>
</gene>
<evidence type="ECO:0000256" key="2">
    <source>
        <dbReference type="ARBA" id="ARBA00022475"/>
    </source>
</evidence>
<keyword evidence="5 6" id="KW-0472">Membrane</keyword>
<dbReference type="EMBL" id="CAEZSE010000022">
    <property type="protein sequence ID" value="CAB4530888.1"/>
    <property type="molecule type" value="Genomic_DNA"/>
</dbReference>
<feature type="transmembrane region" description="Helical" evidence="6">
    <location>
        <begin position="49"/>
        <end position="82"/>
    </location>
</feature>
<organism evidence="8">
    <name type="scientific">freshwater metagenome</name>
    <dbReference type="NCBI Taxonomy" id="449393"/>
    <lineage>
        <taxon>unclassified sequences</taxon>
        <taxon>metagenomes</taxon>
        <taxon>ecological metagenomes</taxon>
    </lineage>
</organism>
<keyword evidence="4 6" id="KW-1133">Transmembrane helix</keyword>
<dbReference type="PANTHER" id="PTHR35007:SF3">
    <property type="entry name" value="POSSIBLE CONSERVED ALANINE RICH MEMBRANE PROTEIN"/>
    <property type="match status" value="1"/>
</dbReference>
<evidence type="ECO:0000313" key="8">
    <source>
        <dbReference type="EMBL" id="CAB4530888.1"/>
    </source>
</evidence>
<feature type="transmembrane region" description="Helical" evidence="6">
    <location>
        <begin position="245"/>
        <end position="268"/>
    </location>
</feature>
<accession>A0A6J6AX70</accession>
<dbReference type="Pfam" id="PF00482">
    <property type="entry name" value="T2SSF"/>
    <property type="match status" value="1"/>
</dbReference>
<feature type="domain" description="Type II secretion system protein GspF" evidence="7">
    <location>
        <begin position="102"/>
        <end position="228"/>
    </location>
</feature>
<dbReference type="PANTHER" id="PTHR35007">
    <property type="entry name" value="INTEGRAL MEMBRANE PROTEIN-RELATED"/>
    <property type="match status" value="1"/>
</dbReference>
<evidence type="ECO:0000256" key="5">
    <source>
        <dbReference type="ARBA" id="ARBA00023136"/>
    </source>
</evidence>